<keyword evidence="2" id="KW-0472">Membrane</keyword>
<name>A0A2I1R935_9ACTN</name>
<accession>A0A2I1R935</accession>
<reference evidence="3 4" key="1">
    <citation type="submission" date="2017-12" db="EMBL/GenBank/DDBJ databases">
        <title>Phylogenetic diversity of female urinary microbiome.</title>
        <authorList>
            <person name="Thomas-White K."/>
            <person name="Wolfe A.J."/>
        </authorList>
    </citation>
    <scope>NUCLEOTIDE SEQUENCE [LARGE SCALE GENOMIC DNA]</scope>
    <source>
        <strain evidence="3 4">UMB0777</strain>
    </source>
</reference>
<keyword evidence="2" id="KW-0812">Transmembrane</keyword>
<feature type="transmembrane region" description="Helical" evidence="2">
    <location>
        <begin position="62"/>
        <end position="82"/>
    </location>
</feature>
<comment type="caution">
    <text evidence="3">The sequence shown here is derived from an EMBL/GenBank/DDBJ whole genome shotgun (WGS) entry which is preliminary data.</text>
</comment>
<evidence type="ECO:0000313" key="4">
    <source>
        <dbReference type="Proteomes" id="UP000234662"/>
    </source>
</evidence>
<gene>
    <name evidence="3" type="ORF">CYJ73_11255</name>
</gene>
<evidence type="ECO:0000256" key="2">
    <source>
        <dbReference type="SAM" id="Phobius"/>
    </source>
</evidence>
<dbReference type="AlphaFoldDB" id="A0A2I1R935"/>
<dbReference type="EMBL" id="PKJC01000006">
    <property type="protein sequence ID" value="PKZ65638.1"/>
    <property type="molecule type" value="Genomic_DNA"/>
</dbReference>
<feature type="region of interest" description="Disordered" evidence="1">
    <location>
        <begin position="1"/>
        <end position="43"/>
    </location>
</feature>
<sequence length="85" mass="9196">MNALPGGTPREPSYSHFPRTNESGQPRHATAPADSRERDVGTPTYRYEYKDPYAHMSTAKQVALGCAISLVLIAFAVAAFLVGQS</sequence>
<evidence type="ECO:0000256" key="1">
    <source>
        <dbReference type="SAM" id="MobiDB-lite"/>
    </source>
</evidence>
<evidence type="ECO:0000313" key="3">
    <source>
        <dbReference type="EMBL" id="PKZ65638.1"/>
    </source>
</evidence>
<proteinExistence type="predicted"/>
<keyword evidence="2" id="KW-1133">Transmembrane helix</keyword>
<organism evidence="3 4">
    <name type="scientific">Gordonia terrae</name>
    <dbReference type="NCBI Taxonomy" id="2055"/>
    <lineage>
        <taxon>Bacteria</taxon>
        <taxon>Bacillati</taxon>
        <taxon>Actinomycetota</taxon>
        <taxon>Actinomycetes</taxon>
        <taxon>Mycobacteriales</taxon>
        <taxon>Gordoniaceae</taxon>
        <taxon>Gordonia</taxon>
    </lineage>
</organism>
<protein>
    <submittedName>
        <fullName evidence="3">Uncharacterized protein</fullName>
    </submittedName>
</protein>
<dbReference type="Proteomes" id="UP000234662">
    <property type="component" value="Unassembled WGS sequence"/>
</dbReference>